<proteinExistence type="predicted"/>
<feature type="chain" id="PRO_5003936311" evidence="1">
    <location>
        <begin position="36"/>
        <end position="192"/>
    </location>
</feature>
<organism evidence="2 3">
    <name type="scientific">Chamaesiphon minutus (strain ATCC 27169 / PCC 6605)</name>
    <dbReference type="NCBI Taxonomy" id="1173020"/>
    <lineage>
        <taxon>Bacteria</taxon>
        <taxon>Bacillati</taxon>
        <taxon>Cyanobacteriota</taxon>
        <taxon>Cyanophyceae</taxon>
        <taxon>Gomontiellales</taxon>
        <taxon>Chamaesiphonaceae</taxon>
        <taxon>Chamaesiphon</taxon>
    </lineage>
</organism>
<keyword evidence="3" id="KW-1185">Reference proteome</keyword>
<keyword evidence="1" id="KW-0732">Signal</keyword>
<dbReference type="Proteomes" id="UP000010366">
    <property type="component" value="Chromosome"/>
</dbReference>
<evidence type="ECO:0000313" key="2">
    <source>
        <dbReference type="EMBL" id="AFY91485.1"/>
    </source>
</evidence>
<feature type="signal peptide" evidence="1">
    <location>
        <begin position="1"/>
        <end position="35"/>
    </location>
</feature>
<evidence type="ECO:0000256" key="1">
    <source>
        <dbReference type="SAM" id="SignalP"/>
    </source>
</evidence>
<name>K9U9I3_CHAP6</name>
<dbReference type="AlphaFoldDB" id="K9U9I3"/>
<sequence>MRTLVSIKKVNHMRQIKLSLLTLTTILVTSLPARAQEQSSTATVITQATQTDLIGAGASIINSLINPPSRSAEIAADAEIKKAKIAADAEIAKEKLRIEASKSTDRVTPVLDSWGVTRIDCAPGAVFVNGIVTETVCVQPNSSLTAGYYTYDRNNQQLVRTNNSDRNSQTIQNVQTTRVSNFTERNTKDRGF</sequence>
<evidence type="ECO:0000313" key="3">
    <source>
        <dbReference type="Proteomes" id="UP000010366"/>
    </source>
</evidence>
<protein>
    <submittedName>
        <fullName evidence="2">Uncharacterized protein</fullName>
    </submittedName>
</protein>
<dbReference type="KEGG" id="cmp:Cha6605_0180"/>
<dbReference type="HOGENOM" id="CLU_1412933_0_0_3"/>
<reference evidence="2 3" key="1">
    <citation type="submission" date="2012-05" db="EMBL/GenBank/DDBJ databases">
        <title>Finished chromosome of genome of Chamaesiphon sp. PCC 6605.</title>
        <authorList>
            <consortium name="US DOE Joint Genome Institute"/>
            <person name="Gugger M."/>
            <person name="Coursin T."/>
            <person name="Rippka R."/>
            <person name="Tandeau De Marsac N."/>
            <person name="Huntemann M."/>
            <person name="Wei C.-L."/>
            <person name="Han J."/>
            <person name="Detter J.C."/>
            <person name="Han C."/>
            <person name="Tapia R."/>
            <person name="Chen A."/>
            <person name="Kyrpides N."/>
            <person name="Mavromatis K."/>
            <person name="Markowitz V."/>
            <person name="Szeto E."/>
            <person name="Ivanova N."/>
            <person name="Pagani I."/>
            <person name="Pati A."/>
            <person name="Goodwin L."/>
            <person name="Nordberg H.P."/>
            <person name="Cantor M.N."/>
            <person name="Hua S.X."/>
            <person name="Woyke T."/>
            <person name="Kerfeld C.A."/>
        </authorList>
    </citation>
    <scope>NUCLEOTIDE SEQUENCE [LARGE SCALE GENOMIC DNA]</scope>
    <source>
        <strain evidence="3">ATCC 27169 / PCC 6605</strain>
    </source>
</reference>
<dbReference type="EMBL" id="CP003600">
    <property type="protein sequence ID" value="AFY91485.1"/>
    <property type="molecule type" value="Genomic_DNA"/>
</dbReference>
<accession>K9U9I3</accession>
<gene>
    <name evidence="2" type="ORF">Cha6605_0180</name>
</gene>
<dbReference type="STRING" id="1173020.Cha6605_0180"/>